<comment type="caution">
    <text evidence="1">The sequence shown here is derived from an EMBL/GenBank/DDBJ whole genome shotgun (WGS) entry which is preliminary data.</text>
</comment>
<dbReference type="Proteomes" id="UP000272490">
    <property type="component" value="Unassembled WGS sequence"/>
</dbReference>
<sequence>MNSWHDIKTQEDIDLLMSVYGDFHDACIVSLNFQSGVFVDDNMAMHFGGAEERILSVKFQRQWRPKTIEVQFVGLRQMHLVGWQDNYSCDILSANLAFHDNLLPGNPHRVIIWSDTDFFHVEKIDNSIHEPADTYIVANFLRWRIAEE</sequence>
<evidence type="ECO:0000313" key="1">
    <source>
        <dbReference type="EMBL" id="RRJ25143.1"/>
    </source>
</evidence>
<organism evidence="1 2">
    <name type="scientific">Lachnoanaerobaculum gingivalis</name>
    <dbReference type="NCBI Taxonomy" id="2490855"/>
    <lineage>
        <taxon>Bacteria</taxon>
        <taxon>Bacillati</taxon>
        <taxon>Bacillota</taxon>
        <taxon>Clostridia</taxon>
        <taxon>Lachnospirales</taxon>
        <taxon>Lachnospiraceae</taxon>
        <taxon>Lachnoanaerobaculum</taxon>
    </lineage>
</organism>
<reference evidence="1 2" key="1">
    <citation type="submission" date="2018-11" db="EMBL/GenBank/DDBJ databases">
        <title>Genome sequencing of Lachnoanaerobaculum sp. KCOM 2030 (= ChDC B114).</title>
        <authorList>
            <person name="Kook J.-K."/>
            <person name="Park S.-N."/>
            <person name="Lim Y.K."/>
        </authorList>
    </citation>
    <scope>NUCLEOTIDE SEQUENCE [LARGE SCALE GENOMIC DNA]</scope>
    <source>
        <strain evidence="1 2">KCOM 2030</strain>
    </source>
</reference>
<name>A0A3P3QXT9_9FIRM</name>
<keyword evidence="2" id="KW-1185">Reference proteome</keyword>
<protein>
    <submittedName>
        <fullName evidence="1">Uncharacterized protein</fullName>
    </submittedName>
</protein>
<dbReference type="OrthoDB" id="1494005at2"/>
<gene>
    <name evidence="1" type="ORF">EHV10_09575</name>
</gene>
<dbReference type="EMBL" id="RRCO01000004">
    <property type="protein sequence ID" value="RRJ25143.1"/>
    <property type="molecule type" value="Genomic_DNA"/>
</dbReference>
<dbReference type="AlphaFoldDB" id="A0A3P3QXT9"/>
<accession>A0A3P3QXT9</accession>
<evidence type="ECO:0000313" key="2">
    <source>
        <dbReference type="Proteomes" id="UP000272490"/>
    </source>
</evidence>
<proteinExistence type="predicted"/>
<dbReference type="RefSeq" id="WP_128674455.1">
    <property type="nucleotide sequence ID" value="NZ_CP124777.1"/>
</dbReference>